<accession>A0A0K2VJH1</accession>
<dbReference type="OrthoDB" id="8943665at2759"/>
<dbReference type="EMBL" id="HACA01033262">
    <property type="protein sequence ID" value="CDW50623.1"/>
    <property type="molecule type" value="Transcribed_RNA"/>
</dbReference>
<reference evidence="2" key="1">
    <citation type="submission" date="2014-05" db="EMBL/GenBank/DDBJ databases">
        <authorList>
            <person name="Chronopoulou M."/>
        </authorList>
    </citation>
    <scope>NUCLEOTIDE SEQUENCE</scope>
    <source>
        <tissue evidence="2">Whole organism</tissue>
    </source>
</reference>
<feature type="signal peptide" evidence="1">
    <location>
        <begin position="1"/>
        <end position="18"/>
    </location>
</feature>
<proteinExistence type="predicted"/>
<organism evidence="2">
    <name type="scientific">Lepeophtheirus salmonis</name>
    <name type="common">Salmon louse</name>
    <name type="synonym">Caligus salmonis</name>
    <dbReference type="NCBI Taxonomy" id="72036"/>
    <lineage>
        <taxon>Eukaryota</taxon>
        <taxon>Metazoa</taxon>
        <taxon>Ecdysozoa</taxon>
        <taxon>Arthropoda</taxon>
        <taxon>Crustacea</taxon>
        <taxon>Multicrustacea</taxon>
        <taxon>Hexanauplia</taxon>
        <taxon>Copepoda</taxon>
        <taxon>Siphonostomatoida</taxon>
        <taxon>Caligidae</taxon>
        <taxon>Lepeophtheirus</taxon>
    </lineage>
</organism>
<name>A0A0K2VJH1_LEPSM</name>
<protein>
    <submittedName>
        <fullName evidence="2">Uncharacterized protein</fullName>
    </submittedName>
</protein>
<sequence length="131" mass="14508">VTFGPINYLFIAISTLLAVMSTHQSSHQTIQHRHTAPVHTSIHKPHSSYCHAVYVPVHQSPTDHPSPIVYSPATIVHKPAPYHPSPIVYHPAPIVHQPASYHPAPVHKSAYYAESYDTPAVYQYGYAVADD</sequence>
<evidence type="ECO:0000313" key="2">
    <source>
        <dbReference type="EMBL" id="CDW50623.1"/>
    </source>
</evidence>
<dbReference type="AlphaFoldDB" id="A0A0K2VJH1"/>
<feature type="non-terminal residue" evidence="2">
    <location>
        <position position="1"/>
    </location>
</feature>
<keyword evidence="1" id="KW-0732">Signal</keyword>
<feature type="chain" id="PRO_5005489487" evidence="1">
    <location>
        <begin position="19"/>
        <end position="131"/>
    </location>
</feature>
<evidence type="ECO:0000256" key="1">
    <source>
        <dbReference type="SAM" id="SignalP"/>
    </source>
</evidence>